<comment type="caution">
    <text evidence="2">The sequence shown here is derived from an EMBL/GenBank/DDBJ whole genome shotgun (WGS) entry which is preliminary data.</text>
</comment>
<dbReference type="HOGENOM" id="CLU_015092_2_0_1"/>
<feature type="transmembrane region" description="Helical" evidence="1">
    <location>
        <begin position="87"/>
        <end position="120"/>
    </location>
</feature>
<dbReference type="EMBL" id="AFNW01000344">
    <property type="protein sequence ID" value="EKJ69388.1"/>
    <property type="molecule type" value="Genomic_DNA"/>
</dbReference>
<dbReference type="PANTHER" id="PTHR35394:SF5">
    <property type="entry name" value="DUF3176 DOMAIN-CONTAINING PROTEIN"/>
    <property type="match status" value="1"/>
</dbReference>
<accession>K3VB10</accession>
<dbReference type="GeneID" id="20369071"/>
<keyword evidence="1" id="KW-0812">Transmembrane</keyword>
<keyword evidence="3" id="KW-1185">Reference proteome</keyword>
<dbReference type="OrthoDB" id="5090374at2759"/>
<dbReference type="AlphaFoldDB" id="K3VB10"/>
<feature type="transmembrane region" description="Helical" evidence="1">
    <location>
        <begin position="141"/>
        <end position="168"/>
    </location>
</feature>
<dbReference type="RefSeq" id="XP_009261846.1">
    <property type="nucleotide sequence ID" value="XM_009263571.1"/>
</dbReference>
<dbReference type="eggNOG" id="ENOG502SP41">
    <property type="taxonomic scope" value="Eukaryota"/>
</dbReference>
<sequence>MPETHPKPPLHSYKLAPMRDIETEPTEPTLNQKTKESKASDQCGIFSQYGWGLEILSASASFVLFIGMVVIFWTMQDEPVSKWPFPISINATIAILSTACTAAMMHNVSAFIGQLKWLYLKLKPRQLYNVHRFDEASRGPYGSMLFLLNVSCNMATIGALITILRLGFAPMAQEVISLEPRSVNTTDKNATFGFAHSYNRSLYRGDNGEARANGSVFFFNNTQTVDLEWNETRNFEMQRLVSSPTKAGIPEMYVDWGAEMALKDFLQSPTFQLEFVEGAYGNMRHGLGAALGGKVNISHAFDNMASSMTDYIRYGPNIQLATGVRIDTEIFVAVHWYWLVGPGLVELASLLFAVATIVGNTRKQKVPLWKSSALVLLACQHDADEGLIRGTSESVIELEKRARSSKLQQLGRLSGKELTAKLGD</sequence>
<dbReference type="KEGG" id="fpu:FPSE_10454"/>
<evidence type="ECO:0000256" key="1">
    <source>
        <dbReference type="SAM" id="Phobius"/>
    </source>
</evidence>
<evidence type="ECO:0000313" key="3">
    <source>
        <dbReference type="Proteomes" id="UP000007978"/>
    </source>
</evidence>
<keyword evidence="1" id="KW-1133">Transmembrane helix</keyword>
<name>K3VB10_FUSPC</name>
<gene>
    <name evidence="2" type="ORF">FPSE_10454</name>
</gene>
<protein>
    <submittedName>
        <fullName evidence="2">Uncharacterized protein</fullName>
    </submittedName>
</protein>
<feature type="transmembrane region" description="Helical" evidence="1">
    <location>
        <begin position="55"/>
        <end position="75"/>
    </location>
</feature>
<organism evidence="2 3">
    <name type="scientific">Fusarium pseudograminearum (strain CS3096)</name>
    <name type="common">Wheat and barley crown-rot fungus</name>
    <dbReference type="NCBI Taxonomy" id="1028729"/>
    <lineage>
        <taxon>Eukaryota</taxon>
        <taxon>Fungi</taxon>
        <taxon>Dikarya</taxon>
        <taxon>Ascomycota</taxon>
        <taxon>Pezizomycotina</taxon>
        <taxon>Sordariomycetes</taxon>
        <taxon>Hypocreomycetidae</taxon>
        <taxon>Hypocreales</taxon>
        <taxon>Nectriaceae</taxon>
        <taxon>Fusarium</taxon>
    </lineage>
</organism>
<dbReference type="PANTHER" id="PTHR35394">
    <property type="entry name" value="DUF3176 DOMAIN-CONTAINING PROTEIN"/>
    <property type="match status" value="1"/>
</dbReference>
<proteinExistence type="predicted"/>
<dbReference type="Proteomes" id="UP000007978">
    <property type="component" value="Chromosome 2"/>
</dbReference>
<keyword evidence="1" id="KW-0472">Membrane</keyword>
<reference evidence="2 3" key="1">
    <citation type="journal article" date="2012" name="PLoS Pathog.">
        <title>Comparative pathogenomics reveals horizontally acquired novel virulence genes in fungi infecting cereal hosts.</title>
        <authorList>
            <person name="Gardiner D.M."/>
            <person name="McDonald M.C."/>
            <person name="Covarelli L."/>
            <person name="Solomon P.S."/>
            <person name="Rusu A.G."/>
            <person name="Marshall M."/>
            <person name="Kazan K."/>
            <person name="Chakraborty S."/>
            <person name="McDonald B.A."/>
            <person name="Manners J.M."/>
        </authorList>
    </citation>
    <scope>NUCLEOTIDE SEQUENCE [LARGE SCALE GENOMIC DNA]</scope>
    <source>
        <strain evidence="2 3">CS3096</strain>
    </source>
</reference>
<evidence type="ECO:0000313" key="2">
    <source>
        <dbReference type="EMBL" id="EKJ69388.1"/>
    </source>
</evidence>
<dbReference type="Pfam" id="PF11374">
    <property type="entry name" value="DUF3176"/>
    <property type="match status" value="1"/>
</dbReference>
<feature type="transmembrane region" description="Helical" evidence="1">
    <location>
        <begin position="336"/>
        <end position="358"/>
    </location>
</feature>
<dbReference type="InterPro" id="IPR021514">
    <property type="entry name" value="DUF3176"/>
</dbReference>